<dbReference type="RefSeq" id="WP_199021646.1">
    <property type="nucleotide sequence ID" value="NZ_JAELUP010000113.1"/>
</dbReference>
<protein>
    <submittedName>
        <fullName evidence="1">Uncharacterized protein</fullName>
    </submittedName>
</protein>
<comment type="caution">
    <text evidence="1">The sequence shown here is derived from an EMBL/GenBank/DDBJ whole genome shotgun (WGS) entry which is preliminary data.</text>
</comment>
<dbReference type="Proteomes" id="UP000640274">
    <property type="component" value="Unassembled WGS sequence"/>
</dbReference>
<dbReference type="AlphaFoldDB" id="A0A934JBD3"/>
<evidence type="ECO:0000313" key="2">
    <source>
        <dbReference type="Proteomes" id="UP000640274"/>
    </source>
</evidence>
<evidence type="ECO:0000313" key="1">
    <source>
        <dbReference type="EMBL" id="MBJ6364041.1"/>
    </source>
</evidence>
<accession>A0A934JBD3</accession>
<keyword evidence="2" id="KW-1185">Reference proteome</keyword>
<sequence length="102" mass="11852">MTKTINELVTQLLALTTPEFQELIDKLKKLEPLQNILDIASEPDRSRILQKLMTFAEQDAQPFSYDPVQPDHFSPSYKRFDFVDCYFTGVGFEWDAKHIALI</sequence>
<gene>
    <name evidence="1" type="ORF">JFN88_22755</name>
</gene>
<organism evidence="1 2">
    <name type="scientific">Paenibacillus roseus</name>
    <dbReference type="NCBI Taxonomy" id="2798579"/>
    <lineage>
        <taxon>Bacteria</taxon>
        <taxon>Bacillati</taxon>
        <taxon>Bacillota</taxon>
        <taxon>Bacilli</taxon>
        <taxon>Bacillales</taxon>
        <taxon>Paenibacillaceae</taxon>
        <taxon>Paenibacillus</taxon>
    </lineage>
</organism>
<reference evidence="1" key="1">
    <citation type="submission" date="2020-12" db="EMBL/GenBank/DDBJ databases">
        <authorList>
            <person name="Huq M.A."/>
        </authorList>
    </citation>
    <scope>NUCLEOTIDE SEQUENCE</scope>
    <source>
        <strain evidence="1">MAHUQ-46</strain>
    </source>
</reference>
<proteinExistence type="predicted"/>
<name>A0A934JBD3_9BACL</name>
<dbReference type="EMBL" id="JAELUP010000113">
    <property type="protein sequence ID" value="MBJ6364041.1"/>
    <property type="molecule type" value="Genomic_DNA"/>
</dbReference>